<dbReference type="KEGG" id="ntr:B0W44_03240"/>
<dbReference type="EMBL" id="CP019699">
    <property type="protein sequence ID" value="AQS54933.1"/>
    <property type="molecule type" value="Genomic_DNA"/>
</dbReference>
<keyword evidence="3" id="KW-1185">Reference proteome</keyword>
<organism evidence="2 3">
    <name type="scientific">Novibacillus thermophilus</name>
    <dbReference type="NCBI Taxonomy" id="1471761"/>
    <lineage>
        <taxon>Bacteria</taxon>
        <taxon>Bacillati</taxon>
        <taxon>Bacillota</taxon>
        <taxon>Bacilli</taxon>
        <taxon>Bacillales</taxon>
        <taxon>Thermoactinomycetaceae</taxon>
        <taxon>Novibacillus</taxon>
    </lineage>
</organism>
<dbReference type="AlphaFoldDB" id="A0A1U9K4I5"/>
<gene>
    <name evidence="2" type="ORF">B0W44_03240</name>
</gene>
<evidence type="ECO:0000313" key="2">
    <source>
        <dbReference type="EMBL" id="AQS54933.1"/>
    </source>
</evidence>
<dbReference type="STRING" id="1471761.B0W44_03240"/>
<dbReference type="InterPro" id="IPR010839">
    <property type="entry name" value="AtuA_N"/>
</dbReference>
<protein>
    <submittedName>
        <fullName evidence="2">Glutamate mutase</fullName>
    </submittedName>
</protein>
<name>A0A1U9K4I5_9BACL</name>
<dbReference type="Pfam" id="PF07287">
    <property type="entry name" value="AtuA"/>
    <property type="match status" value="1"/>
</dbReference>
<accession>A0A1U9K4I5</accession>
<evidence type="ECO:0000313" key="3">
    <source>
        <dbReference type="Proteomes" id="UP000188603"/>
    </source>
</evidence>
<reference evidence="2 3" key="1">
    <citation type="journal article" date="2015" name="Int. J. Syst. Evol. Microbiol.">
        <title>Novibacillus thermophilus gen. nov., sp. nov., a Gram-staining-negative and moderately thermophilic member of the family Thermoactinomycetaceae.</title>
        <authorList>
            <person name="Yang G."/>
            <person name="Chen J."/>
            <person name="Zhou S."/>
        </authorList>
    </citation>
    <scope>NUCLEOTIDE SEQUENCE [LARGE SCALE GENOMIC DNA]</scope>
    <source>
        <strain evidence="2 3">SG-1</strain>
    </source>
</reference>
<feature type="domain" description="Acyclic terpene utilisation N-terminal" evidence="1">
    <location>
        <begin position="9"/>
        <end position="412"/>
    </location>
</feature>
<sequence length="461" mass="51059">MPKPMKLMSPTGHLGFTPIEQESFWKGVEQKPDYIIADSGSSDIGPHPLGADESCSPATWQEHDLELMFRASRQLNVPMIVGSASDTGTNRGVDQYADYIKKLARDMGIRELTIAKIYSEVDKQQLLNKMNSQVQVIGLDGRENLTVEQLERTDTIVAVMGAEPIVHALEQGADVVICGRSSDACLFAAPLIKESYPKDIAYYAGKVLECASFCAEPFAGKETVIGTVGGDYIVVEPMSDYQRCTPSSVASHAMYERIDPYREYVPGGYVDMSACVYEAVDERRTRVTGSKFVTSEQYTVKLEGAGKVGERCLMVVGIRDPYVITHLDEAIAWSRKKVKERFGDTGYDVYYHVYGKNGVMGELEPITDIRSHELGIVVEGVAPTLEVAKELTNLAARNFMYARLKNIRGTAGAAAFLSDEVLVARPGYEWTMNHAIPADPMEWFELKIERITHQQKVGTHS</sequence>
<dbReference type="Proteomes" id="UP000188603">
    <property type="component" value="Chromosome"/>
</dbReference>
<dbReference type="OrthoDB" id="9763456at2"/>
<dbReference type="RefSeq" id="WP_077718749.1">
    <property type="nucleotide sequence ID" value="NZ_CP019699.1"/>
</dbReference>
<evidence type="ECO:0000259" key="1">
    <source>
        <dbReference type="Pfam" id="PF07287"/>
    </source>
</evidence>
<proteinExistence type="predicted"/>